<dbReference type="AlphaFoldDB" id="A0A8S4SFE3"/>
<evidence type="ECO:0000256" key="1">
    <source>
        <dbReference type="SAM" id="MobiDB-lite"/>
    </source>
</evidence>
<dbReference type="EMBL" id="CAKXAJ010026244">
    <property type="protein sequence ID" value="CAH2264153.1"/>
    <property type="molecule type" value="Genomic_DNA"/>
</dbReference>
<sequence length="103" mass="11602">MNEDKIELAKCSASVNFRAKLCYAHKYRRKLMVMFTYNHVVAHRAKVVKAVAERDFVSLLLVDGPLEPHQERVGEDFAGRDRGNQHRRSEALQPHVSAAATGG</sequence>
<feature type="region of interest" description="Disordered" evidence="1">
    <location>
        <begin position="71"/>
        <end position="103"/>
    </location>
</feature>
<evidence type="ECO:0000313" key="3">
    <source>
        <dbReference type="Proteomes" id="UP000838756"/>
    </source>
</evidence>
<evidence type="ECO:0000313" key="2">
    <source>
        <dbReference type="EMBL" id="CAH2264153.1"/>
    </source>
</evidence>
<feature type="compositionally biased region" description="Basic and acidic residues" evidence="1">
    <location>
        <begin position="71"/>
        <end position="90"/>
    </location>
</feature>
<protein>
    <submittedName>
        <fullName evidence="2">Jg8110 protein</fullName>
    </submittedName>
</protein>
<dbReference type="OrthoDB" id="6915892at2759"/>
<reference evidence="2" key="1">
    <citation type="submission" date="2022-03" db="EMBL/GenBank/DDBJ databases">
        <authorList>
            <person name="Lindestad O."/>
        </authorList>
    </citation>
    <scope>NUCLEOTIDE SEQUENCE</scope>
</reference>
<comment type="caution">
    <text evidence="2">The sequence shown here is derived from an EMBL/GenBank/DDBJ whole genome shotgun (WGS) entry which is preliminary data.</text>
</comment>
<name>A0A8S4SFE3_9NEOP</name>
<proteinExistence type="predicted"/>
<keyword evidence="3" id="KW-1185">Reference proteome</keyword>
<gene>
    <name evidence="2" type="primary">jg8110</name>
    <name evidence="2" type="ORF">PAEG_LOCUS24519</name>
</gene>
<dbReference type="Proteomes" id="UP000838756">
    <property type="component" value="Unassembled WGS sequence"/>
</dbReference>
<organism evidence="2 3">
    <name type="scientific">Pararge aegeria aegeria</name>
    <dbReference type="NCBI Taxonomy" id="348720"/>
    <lineage>
        <taxon>Eukaryota</taxon>
        <taxon>Metazoa</taxon>
        <taxon>Ecdysozoa</taxon>
        <taxon>Arthropoda</taxon>
        <taxon>Hexapoda</taxon>
        <taxon>Insecta</taxon>
        <taxon>Pterygota</taxon>
        <taxon>Neoptera</taxon>
        <taxon>Endopterygota</taxon>
        <taxon>Lepidoptera</taxon>
        <taxon>Glossata</taxon>
        <taxon>Ditrysia</taxon>
        <taxon>Papilionoidea</taxon>
        <taxon>Nymphalidae</taxon>
        <taxon>Satyrinae</taxon>
        <taxon>Satyrini</taxon>
        <taxon>Parargina</taxon>
        <taxon>Pararge</taxon>
    </lineage>
</organism>
<accession>A0A8S4SFE3</accession>